<evidence type="ECO:0000259" key="2">
    <source>
        <dbReference type="PROSITE" id="PS50206"/>
    </source>
</evidence>
<dbReference type="InterPro" id="IPR001763">
    <property type="entry name" value="Rhodanese-like_dom"/>
</dbReference>
<dbReference type="PROSITE" id="PS50206">
    <property type="entry name" value="RHODANESE_3"/>
    <property type="match status" value="1"/>
</dbReference>
<organism evidence="3 4">
    <name type="scientific">Candidatus Electrothrix aarhusensis</name>
    <dbReference type="NCBI Taxonomy" id="1859131"/>
    <lineage>
        <taxon>Bacteria</taxon>
        <taxon>Pseudomonadati</taxon>
        <taxon>Thermodesulfobacteriota</taxon>
        <taxon>Desulfobulbia</taxon>
        <taxon>Desulfobulbales</taxon>
        <taxon>Desulfobulbaceae</taxon>
        <taxon>Candidatus Electrothrix</taxon>
    </lineage>
</organism>
<dbReference type="PANTHER" id="PTHR43031">
    <property type="entry name" value="FAD-DEPENDENT OXIDOREDUCTASE"/>
    <property type="match status" value="1"/>
</dbReference>
<dbReference type="PANTHER" id="PTHR43031:SF1">
    <property type="entry name" value="PYRIDINE NUCLEOTIDE-DISULPHIDE OXIDOREDUCTASE"/>
    <property type="match status" value="1"/>
</dbReference>
<dbReference type="SMART" id="SM00450">
    <property type="entry name" value="RHOD"/>
    <property type="match status" value="1"/>
</dbReference>
<dbReference type="InterPro" id="IPR050229">
    <property type="entry name" value="GlpE_sulfurtransferase"/>
</dbReference>
<keyword evidence="3" id="KW-0808">Transferase</keyword>
<feature type="domain" description="Rhodanese" evidence="2">
    <location>
        <begin position="56"/>
        <end position="139"/>
    </location>
</feature>
<sequence>MKRRFSVALVFFNLILLLGSATIISADTLDDYLTGFTYQERKDMKIDSKELVALLKKGEAQLVDIRFPEEFAAWSMSFSVNIPLNELPSRLGELDTTKMIVTACPHKDRAALARMYLALKGYRVKYLKDGLLGLADLLRGDRAKEFINSTSQLKSRKN</sequence>
<name>A0A444IXD8_9BACT</name>
<keyword evidence="4" id="KW-1185">Reference proteome</keyword>
<gene>
    <name evidence="3" type="ORF">H206_02166</name>
</gene>
<dbReference type="AlphaFoldDB" id="A0A444IXD8"/>
<dbReference type="EMBL" id="MTKO01000077">
    <property type="protein sequence ID" value="RWX45503.1"/>
    <property type="molecule type" value="Genomic_DNA"/>
</dbReference>
<comment type="caution">
    <text evidence="3">The sequence shown here is derived from an EMBL/GenBank/DDBJ whole genome shotgun (WGS) entry which is preliminary data.</text>
</comment>
<feature type="signal peptide" evidence="1">
    <location>
        <begin position="1"/>
        <end position="26"/>
    </location>
</feature>
<dbReference type="Gene3D" id="3.40.250.10">
    <property type="entry name" value="Rhodanese-like domain"/>
    <property type="match status" value="1"/>
</dbReference>
<dbReference type="SUPFAM" id="SSF52821">
    <property type="entry name" value="Rhodanese/Cell cycle control phosphatase"/>
    <property type="match status" value="1"/>
</dbReference>
<evidence type="ECO:0000256" key="1">
    <source>
        <dbReference type="SAM" id="SignalP"/>
    </source>
</evidence>
<dbReference type="CDD" id="cd00158">
    <property type="entry name" value="RHOD"/>
    <property type="match status" value="1"/>
</dbReference>
<dbReference type="Proteomes" id="UP000287853">
    <property type="component" value="Unassembled WGS sequence"/>
</dbReference>
<evidence type="ECO:0000313" key="4">
    <source>
        <dbReference type="Proteomes" id="UP000287853"/>
    </source>
</evidence>
<keyword evidence="1" id="KW-0732">Signal</keyword>
<reference evidence="3 4" key="1">
    <citation type="submission" date="2017-01" db="EMBL/GenBank/DDBJ databases">
        <title>The cable genome- insights into the physiology and evolution of filamentous bacteria capable of sulfide oxidation via long distance electron transfer.</title>
        <authorList>
            <person name="Schreiber L."/>
            <person name="Bjerg J.T."/>
            <person name="Boggild A."/>
            <person name="Van De Vossenberg J."/>
            <person name="Meysman F."/>
            <person name="Nielsen L.P."/>
            <person name="Schramm A."/>
            <person name="Kjeldsen K.U."/>
        </authorList>
    </citation>
    <scope>NUCLEOTIDE SEQUENCE [LARGE SCALE GENOMIC DNA]</scope>
    <source>
        <strain evidence="3">MCF</strain>
    </source>
</reference>
<feature type="chain" id="PRO_5019379306" evidence="1">
    <location>
        <begin position="27"/>
        <end position="158"/>
    </location>
</feature>
<evidence type="ECO:0000313" key="3">
    <source>
        <dbReference type="EMBL" id="RWX45503.1"/>
    </source>
</evidence>
<accession>A0A444IXD8</accession>
<dbReference type="Pfam" id="PF00581">
    <property type="entry name" value="Rhodanese"/>
    <property type="match status" value="1"/>
</dbReference>
<dbReference type="InterPro" id="IPR036873">
    <property type="entry name" value="Rhodanese-like_dom_sf"/>
</dbReference>
<protein>
    <submittedName>
        <fullName evidence="3">Rhodanese-related sulfurtransferase</fullName>
    </submittedName>
</protein>
<proteinExistence type="predicted"/>
<dbReference type="GO" id="GO:0016740">
    <property type="term" value="F:transferase activity"/>
    <property type="evidence" value="ECO:0007669"/>
    <property type="project" value="UniProtKB-KW"/>
</dbReference>